<keyword evidence="1" id="KW-0472">Membrane</keyword>
<comment type="caution">
    <text evidence="2">The sequence shown here is derived from an EMBL/GenBank/DDBJ whole genome shotgun (WGS) entry which is preliminary data.</text>
</comment>
<gene>
    <name evidence="2" type="ORF">A2573_01895</name>
</gene>
<name>A0A1F8DHS0_9BACT</name>
<keyword evidence="1" id="KW-0812">Transmembrane</keyword>
<feature type="transmembrane region" description="Helical" evidence="1">
    <location>
        <begin position="37"/>
        <end position="58"/>
    </location>
</feature>
<organism evidence="2 3">
    <name type="scientific">Candidatus Woesebacteria bacterium RIFOXYD1_FULL_43_18</name>
    <dbReference type="NCBI Taxonomy" id="1802551"/>
    <lineage>
        <taxon>Bacteria</taxon>
        <taxon>Candidatus Woeseibacteriota</taxon>
    </lineage>
</organism>
<evidence type="ECO:0000313" key="3">
    <source>
        <dbReference type="Proteomes" id="UP000177596"/>
    </source>
</evidence>
<dbReference type="Proteomes" id="UP000177596">
    <property type="component" value="Unassembled WGS sequence"/>
</dbReference>
<reference evidence="2 3" key="1">
    <citation type="journal article" date="2016" name="Nat. Commun.">
        <title>Thousands of microbial genomes shed light on interconnected biogeochemical processes in an aquifer system.</title>
        <authorList>
            <person name="Anantharaman K."/>
            <person name="Brown C.T."/>
            <person name="Hug L.A."/>
            <person name="Sharon I."/>
            <person name="Castelle C.J."/>
            <person name="Probst A.J."/>
            <person name="Thomas B.C."/>
            <person name="Singh A."/>
            <person name="Wilkins M.J."/>
            <person name="Karaoz U."/>
            <person name="Brodie E.L."/>
            <person name="Williams K.H."/>
            <person name="Hubbard S.S."/>
            <person name="Banfield J.F."/>
        </authorList>
    </citation>
    <scope>NUCLEOTIDE SEQUENCE [LARGE SCALE GENOMIC DNA]</scope>
</reference>
<sequence>MDNTVKIVDMEYHPHSEDAEIPESDGMGISLGVDVNIAILIIKFAVVLGIIAIGMVLYQSIFP</sequence>
<dbReference type="EMBL" id="MGIL01000015">
    <property type="protein sequence ID" value="OGM88143.1"/>
    <property type="molecule type" value="Genomic_DNA"/>
</dbReference>
<keyword evidence="1" id="KW-1133">Transmembrane helix</keyword>
<evidence type="ECO:0000313" key="2">
    <source>
        <dbReference type="EMBL" id="OGM88143.1"/>
    </source>
</evidence>
<evidence type="ECO:0000256" key="1">
    <source>
        <dbReference type="SAM" id="Phobius"/>
    </source>
</evidence>
<proteinExistence type="predicted"/>
<protein>
    <submittedName>
        <fullName evidence="2">Uncharacterized protein</fullName>
    </submittedName>
</protein>
<dbReference type="AlphaFoldDB" id="A0A1F8DHS0"/>
<accession>A0A1F8DHS0</accession>